<dbReference type="GO" id="GO:0051371">
    <property type="term" value="F:muscle alpha-actinin binding"/>
    <property type="evidence" value="ECO:0007669"/>
    <property type="project" value="TreeGrafter"/>
</dbReference>
<feature type="region of interest" description="Disordered" evidence="5">
    <location>
        <begin position="685"/>
        <end position="711"/>
    </location>
</feature>
<dbReference type="SMART" id="SM00132">
    <property type="entry name" value="LIM"/>
    <property type="match status" value="2"/>
</dbReference>
<dbReference type="PROSITE" id="PS50023">
    <property type="entry name" value="LIM_DOMAIN_2"/>
    <property type="match status" value="2"/>
</dbReference>
<keyword evidence="3 4" id="KW-0440">LIM domain</keyword>
<dbReference type="SUPFAM" id="SSF57716">
    <property type="entry name" value="Glucocorticoid receptor-like (DNA-binding domain)"/>
    <property type="match status" value="2"/>
</dbReference>
<proteinExistence type="predicted"/>
<dbReference type="Proteomes" id="UP000247409">
    <property type="component" value="Unassembled WGS sequence"/>
</dbReference>
<evidence type="ECO:0000256" key="2">
    <source>
        <dbReference type="ARBA" id="ARBA00022833"/>
    </source>
</evidence>
<dbReference type="CDD" id="cd08368">
    <property type="entry name" value="LIM"/>
    <property type="match status" value="2"/>
</dbReference>
<dbReference type="Gene3D" id="2.10.110.10">
    <property type="entry name" value="Cysteine Rich Protein"/>
    <property type="match status" value="2"/>
</dbReference>
<reference evidence="7 8" key="1">
    <citation type="journal article" date="2018" name="Mol. Biol. Evol.">
        <title>Analysis of the draft genome of the red seaweed Gracilariopsis chorda provides insights into genome size evolution in Rhodophyta.</title>
        <authorList>
            <person name="Lee J."/>
            <person name="Yang E.C."/>
            <person name="Graf L."/>
            <person name="Yang J.H."/>
            <person name="Qiu H."/>
            <person name="Zel Zion U."/>
            <person name="Chan C.X."/>
            <person name="Stephens T.G."/>
            <person name="Weber A.P.M."/>
            <person name="Boo G.H."/>
            <person name="Boo S.M."/>
            <person name="Kim K.M."/>
            <person name="Shin Y."/>
            <person name="Jung M."/>
            <person name="Lee S.J."/>
            <person name="Yim H.S."/>
            <person name="Lee J.H."/>
            <person name="Bhattacharya D."/>
            <person name="Yoon H.S."/>
        </authorList>
    </citation>
    <scope>NUCLEOTIDE SEQUENCE [LARGE SCALE GENOMIC DNA]</scope>
    <source>
        <strain evidence="7 8">SKKU-2015</strain>
        <tissue evidence="7">Whole body</tissue>
    </source>
</reference>
<dbReference type="GO" id="GO:0001725">
    <property type="term" value="C:stress fiber"/>
    <property type="evidence" value="ECO:0007669"/>
    <property type="project" value="TreeGrafter"/>
</dbReference>
<gene>
    <name evidence="7" type="ORF">BWQ96_01442</name>
</gene>
<dbReference type="InterPro" id="IPR050604">
    <property type="entry name" value="PDZ-LIM_domain"/>
</dbReference>
<evidence type="ECO:0000313" key="8">
    <source>
        <dbReference type="Proteomes" id="UP000247409"/>
    </source>
</evidence>
<dbReference type="GO" id="GO:0031941">
    <property type="term" value="C:filamentous actin"/>
    <property type="evidence" value="ECO:0007669"/>
    <property type="project" value="TreeGrafter"/>
</dbReference>
<organism evidence="7 8">
    <name type="scientific">Gracilariopsis chorda</name>
    <dbReference type="NCBI Taxonomy" id="448386"/>
    <lineage>
        <taxon>Eukaryota</taxon>
        <taxon>Rhodophyta</taxon>
        <taxon>Florideophyceae</taxon>
        <taxon>Rhodymeniophycidae</taxon>
        <taxon>Gracilariales</taxon>
        <taxon>Gracilariaceae</taxon>
        <taxon>Gracilariopsis</taxon>
    </lineage>
</organism>
<dbReference type="GO" id="GO:0005912">
    <property type="term" value="C:adherens junction"/>
    <property type="evidence" value="ECO:0007669"/>
    <property type="project" value="TreeGrafter"/>
</dbReference>
<feature type="compositionally biased region" description="Polar residues" evidence="5">
    <location>
        <begin position="480"/>
        <end position="489"/>
    </location>
</feature>
<evidence type="ECO:0000313" key="7">
    <source>
        <dbReference type="EMBL" id="PXF48886.1"/>
    </source>
</evidence>
<dbReference type="GO" id="GO:0030036">
    <property type="term" value="P:actin cytoskeleton organization"/>
    <property type="evidence" value="ECO:0007669"/>
    <property type="project" value="TreeGrafter"/>
</dbReference>
<feature type="compositionally biased region" description="Basic and acidic residues" evidence="5">
    <location>
        <begin position="411"/>
        <end position="421"/>
    </location>
</feature>
<evidence type="ECO:0000256" key="5">
    <source>
        <dbReference type="SAM" id="MobiDB-lite"/>
    </source>
</evidence>
<evidence type="ECO:0000256" key="4">
    <source>
        <dbReference type="PROSITE-ProRule" id="PRU00125"/>
    </source>
</evidence>
<dbReference type="Pfam" id="PF00412">
    <property type="entry name" value="LIM"/>
    <property type="match status" value="2"/>
</dbReference>
<feature type="compositionally biased region" description="Basic residues" evidence="5">
    <location>
        <begin position="457"/>
        <end position="473"/>
    </location>
</feature>
<evidence type="ECO:0000256" key="3">
    <source>
        <dbReference type="ARBA" id="ARBA00023038"/>
    </source>
</evidence>
<dbReference type="PANTHER" id="PTHR24214">
    <property type="entry name" value="PDZ AND LIM DOMAIN PROTEIN ZASP"/>
    <property type="match status" value="1"/>
</dbReference>
<sequence length="711" mass="77255">MALFERPSVSQFNALLRLGFAARLRAEPADMFVKQQSDSLSRTTKRGDGSLFFFVSGDETSVEKPIQAAVLSQRSDDESHTFLTLGKTPTLESTPNLLKVQMNNIANPRRLLFSISSINKPRKYISMHGVQDGQNVRLRDVCSKWELFHLEIIPGTIGKGLKNAQTSTGSYLTVPQAISQALLLLGVRIRLRSVHSRVLHRAESDDSVATIFQTGAKSSTQSSRDSDLIFTGSQLESAKNVPPTGGFMPISLKEASSGRYFAITTTAVDGSCAKLVDEETKLLLCMSNSPGRFHIGVAEDKQLDNAQWLMAGPRGRLELRSGRGAWETFTIEFVQQSYNVALANFSTPQLYTLAEETTRTALRSEIAAKVAVVKGEKPNSRAVKKTPSGFNHAAALSGLSDVPAPLNKTKTSNELEAKSSEQRSSVSKKAGSTAKKTNSNAQKVAAAAAASSLPRNKANRKAKKSRKKQKGKPTRAPAQGQVQTRQPAVNQPEKETSAPAVKENSEPEKKVDEKQKVSSSRPEDHVPTANGPKCAACGLPTSGSYTKAMGKDFHPQCFCCGICRRPMSVGAGQFRERGGIPYCHTCYANHLASKCARCSKPIMDTVITAMDKTWHQDCLTCSICRLPLTQTFWLYANKPNEPRCSRCVTGEETVRGGRHSSSRMVNLPGFGPPKQRNPQVPLAPIGNGTHGNAGQPGRARLITPVWPPVPR</sequence>
<dbReference type="PANTHER" id="PTHR24214:SF38">
    <property type="entry name" value="PDZ AND LIM DOMAIN PROTEIN ZASP-RELATED"/>
    <property type="match status" value="1"/>
</dbReference>
<dbReference type="EMBL" id="NBIV01000011">
    <property type="protein sequence ID" value="PXF48886.1"/>
    <property type="molecule type" value="Genomic_DNA"/>
</dbReference>
<dbReference type="InterPro" id="IPR001781">
    <property type="entry name" value="Znf_LIM"/>
</dbReference>
<protein>
    <submittedName>
        <fullName evidence="7">PDZ and LIM domain protein 7</fullName>
    </submittedName>
</protein>
<evidence type="ECO:0000256" key="1">
    <source>
        <dbReference type="ARBA" id="ARBA00022723"/>
    </source>
</evidence>
<comment type="caution">
    <text evidence="7">The sequence shown here is derived from an EMBL/GenBank/DDBJ whole genome shotgun (WGS) entry which is preliminary data.</text>
</comment>
<keyword evidence="1 4" id="KW-0479">Metal-binding</keyword>
<dbReference type="PROSITE" id="PS00478">
    <property type="entry name" value="LIM_DOMAIN_1"/>
    <property type="match status" value="1"/>
</dbReference>
<dbReference type="OrthoDB" id="5078at2759"/>
<dbReference type="STRING" id="448386.A0A2V3J361"/>
<accession>A0A2V3J361</accession>
<keyword evidence="2 4" id="KW-0862">Zinc</keyword>
<name>A0A2V3J361_9FLOR</name>
<feature type="compositionally biased region" description="Basic and acidic residues" evidence="5">
    <location>
        <begin position="503"/>
        <end position="526"/>
    </location>
</feature>
<dbReference type="AlphaFoldDB" id="A0A2V3J361"/>
<keyword evidence="8" id="KW-1185">Reference proteome</keyword>
<feature type="domain" description="LIM zinc-binding" evidence="6">
    <location>
        <begin position="532"/>
        <end position="593"/>
    </location>
</feature>
<feature type="domain" description="LIM zinc-binding" evidence="6">
    <location>
        <begin position="594"/>
        <end position="654"/>
    </location>
</feature>
<dbReference type="GO" id="GO:0003779">
    <property type="term" value="F:actin binding"/>
    <property type="evidence" value="ECO:0007669"/>
    <property type="project" value="TreeGrafter"/>
</dbReference>
<evidence type="ECO:0000259" key="6">
    <source>
        <dbReference type="PROSITE" id="PS50023"/>
    </source>
</evidence>
<feature type="region of interest" description="Disordered" evidence="5">
    <location>
        <begin position="394"/>
        <end position="529"/>
    </location>
</feature>
<dbReference type="GO" id="GO:0046872">
    <property type="term" value="F:metal ion binding"/>
    <property type="evidence" value="ECO:0007669"/>
    <property type="project" value="UniProtKB-KW"/>
</dbReference>